<evidence type="ECO:0000256" key="4">
    <source>
        <dbReference type="ARBA" id="ARBA00023136"/>
    </source>
</evidence>
<dbReference type="OrthoDB" id="6129702at2759"/>
<dbReference type="Gene3D" id="1.20.920.60">
    <property type="match status" value="1"/>
</dbReference>
<feature type="region of interest" description="Disordered" evidence="7">
    <location>
        <begin position="229"/>
        <end position="257"/>
    </location>
</feature>
<dbReference type="PROSITE" id="PS51257">
    <property type="entry name" value="PROKAR_LIPOPROTEIN"/>
    <property type="match status" value="1"/>
</dbReference>
<dbReference type="PROSITE" id="PS50209">
    <property type="entry name" value="CARD"/>
    <property type="match status" value="1"/>
</dbReference>
<evidence type="ECO:0000259" key="9">
    <source>
        <dbReference type="PROSITE" id="PS50209"/>
    </source>
</evidence>
<organism evidence="11 12">
    <name type="scientific">Branchiostoma lanceolatum</name>
    <name type="common">Common lancelet</name>
    <name type="synonym">Amphioxus lanceolatum</name>
    <dbReference type="NCBI Taxonomy" id="7740"/>
    <lineage>
        <taxon>Eukaryota</taxon>
        <taxon>Metazoa</taxon>
        <taxon>Chordata</taxon>
        <taxon>Cephalochordata</taxon>
        <taxon>Leptocardii</taxon>
        <taxon>Amphioxiformes</taxon>
        <taxon>Branchiostomatidae</taxon>
        <taxon>Branchiostoma</taxon>
    </lineage>
</organism>
<feature type="domain" description="CARD" evidence="9">
    <location>
        <begin position="1183"/>
        <end position="1274"/>
    </location>
</feature>
<dbReference type="Proteomes" id="UP000838412">
    <property type="component" value="Chromosome 6"/>
</dbReference>
<dbReference type="Gene3D" id="1.10.533.10">
    <property type="entry name" value="Death Domain, Fas"/>
    <property type="match status" value="1"/>
</dbReference>
<feature type="coiled-coil region" evidence="6">
    <location>
        <begin position="1283"/>
        <end position="1334"/>
    </location>
</feature>
<evidence type="ECO:0000256" key="1">
    <source>
        <dbReference type="ARBA" id="ARBA00004141"/>
    </source>
</evidence>
<dbReference type="Pfam" id="PF00619">
    <property type="entry name" value="CARD"/>
    <property type="match status" value="1"/>
</dbReference>
<dbReference type="InterPro" id="IPR011029">
    <property type="entry name" value="DEATH-like_dom_sf"/>
</dbReference>
<keyword evidence="6" id="KW-0175">Coiled coil</keyword>
<dbReference type="EMBL" id="OV696691">
    <property type="protein sequence ID" value="CAH1267569.1"/>
    <property type="molecule type" value="Genomic_DNA"/>
</dbReference>
<comment type="subcellular location">
    <subcellularLocation>
        <location evidence="1">Membrane</location>
        <topology evidence="1">Multi-pass membrane protein</topology>
    </subcellularLocation>
</comment>
<dbReference type="InterPro" id="IPR056564">
    <property type="entry name" value="Ig-like_KY"/>
</dbReference>
<dbReference type="Pfam" id="PF23265">
    <property type="entry name" value="Ig-like_KY"/>
    <property type="match status" value="3"/>
</dbReference>
<keyword evidence="3 8" id="KW-1133">Transmembrane helix</keyword>
<evidence type="ECO:0000256" key="2">
    <source>
        <dbReference type="ARBA" id="ARBA00022692"/>
    </source>
</evidence>
<evidence type="ECO:0000313" key="11">
    <source>
        <dbReference type="EMBL" id="CAH1267569.1"/>
    </source>
</evidence>
<evidence type="ECO:0000256" key="3">
    <source>
        <dbReference type="ARBA" id="ARBA00022989"/>
    </source>
</evidence>
<dbReference type="PANTHER" id="PTHR47020">
    <property type="entry name" value="HILLARIN"/>
    <property type="match status" value="1"/>
</dbReference>
<proteinExistence type="predicted"/>
<dbReference type="PANTHER" id="PTHR47020:SF1">
    <property type="entry name" value="HILLARIN"/>
    <property type="match status" value="1"/>
</dbReference>
<feature type="domain" description="TLC" evidence="10">
    <location>
        <begin position="45"/>
        <end position="222"/>
    </location>
</feature>
<dbReference type="PROSITE" id="PS50922">
    <property type="entry name" value="TLC"/>
    <property type="match status" value="1"/>
</dbReference>
<reference evidence="11" key="1">
    <citation type="submission" date="2022-01" db="EMBL/GenBank/DDBJ databases">
        <authorList>
            <person name="Braso-Vives M."/>
        </authorList>
    </citation>
    <scope>NUCLEOTIDE SEQUENCE</scope>
</reference>
<keyword evidence="2 5" id="KW-0812">Transmembrane</keyword>
<accession>A0A8K0EV57</accession>
<protein>
    <submittedName>
        <fullName evidence="11">KY protein</fullName>
    </submittedName>
</protein>
<feature type="transmembrane region" description="Helical" evidence="8">
    <location>
        <begin position="90"/>
        <end position="112"/>
    </location>
</feature>
<name>A0A8K0EV57_BRALA</name>
<dbReference type="InterPro" id="IPR006634">
    <property type="entry name" value="TLC-dom"/>
</dbReference>
<gene>
    <name evidence="11" type="primary">KY</name>
    <name evidence="11" type="ORF">BLAG_LOCUS20871</name>
</gene>
<evidence type="ECO:0000256" key="5">
    <source>
        <dbReference type="PROSITE-ProRule" id="PRU00205"/>
    </source>
</evidence>
<keyword evidence="12" id="KW-1185">Reference proteome</keyword>
<dbReference type="Pfam" id="PF03798">
    <property type="entry name" value="TRAM_LAG1_CLN8"/>
    <property type="match status" value="1"/>
</dbReference>
<dbReference type="CDD" id="cd01671">
    <property type="entry name" value="CARD"/>
    <property type="match status" value="1"/>
</dbReference>
<feature type="region of interest" description="Disordered" evidence="7">
    <location>
        <begin position="270"/>
        <end position="300"/>
    </location>
</feature>
<evidence type="ECO:0000256" key="6">
    <source>
        <dbReference type="SAM" id="Coils"/>
    </source>
</evidence>
<evidence type="ECO:0000259" key="10">
    <source>
        <dbReference type="PROSITE" id="PS50922"/>
    </source>
</evidence>
<keyword evidence="4 5" id="KW-0472">Membrane</keyword>
<dbReference type="InterPro" id="IPR001315">
    <property type="entry name" value="CARD"/>
</dbReference>
<evidence type="ECO:0000256" key="7">
    <source>
        <dbReference type="SAM" id="MobiDB-lite"/>
    </source>
</evidence>
<dbReference type="GO" id="GO:0042981">
    <property type="term" value="P:regulation of apoptotic process"/>
    <property type="evidence" value="ECO:0007669"/>
    <property type="project" value="InterPro"/>
</dbReference>
<evidence type="ECO:0000256" key="8">
    <source>
        <dbReference type="SAM" id="Phobius"/>
    </source>
</evidence>
<dbReference type="GO" id="GO:0016020">
    <property type="term" value="C:membrane"/>
    <property type="evidence" value="ECO:0007669"/>
    <property type="project" value="UniProtKB-SubCell"/>
</dbReference>
<feature type="transmembrane region" description="Helical" evidence="8">
    <location>
        <begin position="173"/>
        <end position="192"/>
    </location>
</feature>
<dbReference type="SUPFAM" id="SSF47986">
    <property type="entry name" value="DEATH domain"/>
    <property type="match status" value="1"/>
</dbReference>
<feature type="compositionally biased region" description="Pro residues" evidence="7">
    <location>
        <begin position="244"/>
        <end position="253"/>
    </location>
</feature>
<sequence>MAKMAFETFLAVIVAFSCATWLDVFRLSPVVFTWLSSSYGGISKDKRHVVDDSFKAVVYGCFAGPLAWYAHTCTEIPPEGVWLDVPLVRFLSALYMGSILAQLIVTIGYPYASRADFILYKMHHAVSLYSTYIGASYPAMPYYANVCYMMQLSNPSVYLRVILKELGYKDSKFYMWNFVVMGVTFAVCRVLVTSIATFNLVKVMVFQDAFMPDFAARLKITTPDFTMGSGSSSQAAKQTNVPSAPSPDPPVYTPVPQYAQPVPQQQMYYMQQWPPPGTPPHVAQSTPPPPTQWTDGDQCPRVLEGPDYLPVVPDDVANSWKLTCRMCSLHMNDEITQRAQSTPEGMLTYSVHRHGHVPMHVIHTPKPYSDKTSFTELDNHAIKAPSHLNADFSRLVGYLVQPAHTELQRTRVLFRWVSAQNVSNMSIPDRPAENTPDWYLKQIQQKKTYLYPVLFLNLCRYAGLTCSYVRGYAKSARLFPGTKYVGTEPMGTWTVVRIDGCWGFVDSHWGSFSVIDDDDDKELEDLQSQIAIDEFYFLPNPLHYLSSHCPSDPSWQLIDNPIPLCDFEAHVKCNQRFFAHKLRLLSHHNGLVETVDGTVDIHIGYRAEDEDGIQFYYNLKTKEERSRWRGIKLDRFVTQLRKKGAAVFTITPPEKGRFLFELFFGLKGQSFYHYACEYMVLCSQALPPEENDPIPAWKGIWGPGKMVMEKGMVAVSHKSPYVQCPNGKAEIVFSSPGDHNFLAKLYETSMDETHLKRYVAYEIIDDEVKFYVNLPKASKHGLGIFTQEGNDENAYVLLCNYITQCQADDSSINEQPFPAVPRGRFGPVLPDFQELGLSATGSAFVECETGELQLSLKGSHALTYSHELFWETLNEKVNMSEYVQRQVVDGNVEFLLRLPRIGMYRLAVYAEEAGRTGTPRNVYNYCINCTGTQLDVEPFPAASATFVEPPLSHEDTEERFIQSEHGDIKIIFGRGTPKGIEHKLICLLDGEEVDVSSYAFIQDNPDNEEETVVHLRLKEAGKYKLSLSTKDPDEEGRTTLSSYVIQTMKGMEDCTEFPERLLGWWSDYQMYEPLSRLLKAKETFKFKGCFPRAAEVAVMLPTSEWIQLKKGEGNDWEEVVTMPGNKYAGQAVTVNVLPDTEDGDYTEVLGYVVEKGEDTGHEEEDQIPRLQPEDTEEDLFEGQMEEYQMVLRQHRRTIADEMNPEKVIPRFEENRFIDEEEALELTEQLPNNPNEVNKQLLNVVQREGEDAFITLRDVMKETGQSKIMDVIQDVVIVVPDNKLEKLRKKLAEATQAKNKGRLEKIMAECREHGMDEDDDVLKEAQRTLDLIEARQGLKKAIKTRHRDQLQASLKAAQPFKNELRKHMNEAEEILEKIKRLDKLRHAIMAMNQTTIAEIKTYNNPPPAVYKVMMATFLLLGNTKAQVDDWVSLLALIGKTGKQSLKRRVKKCEPANISPDTAAEAKQCLGDLSLDGVRDQSSGAATFYVWSVGIISEVEEIALNKKNENTKATG</sequence>
<dbReference type="InterPro" id="IPR053041">
    <property type="entry name" value="Transglut-like_Superfamily_Mod"/>
</dbReference>
<evidence type="ECO:0000313" key="12">
    <source>
        <dbReference type="Proteomes" id="UP000838412"/>
    </source>
</evidence>
<feature type="compositionally biased region" description="Polar residues" evidence="7">
    <location>
        <begin position="229"/>
        <end position="240"/>
    </location>
</feature>